<sequence>MGFLLLQERRGWRGYNHMKNSYILGRVAHGVREAMSLLLVSLLIKNISSHKEDMSFSHLQDSFTIGLWSSNKRPRHKSPGKKAYQSMCMAERIGGGRFLTQFLMRMPGRIAHHQWDGQVR</sequence>
<name>A0A4S8K6B3_MUSBA</name>
<reference evidence="1 2" key="1">
    <citation type="journal article" date="2019" name="Nat. Plants">
        <title>Genome sequencing of Musa balbisiana reveals subgenome evolution and function divergence in polyploid bananas.</title>
        <authorList>
            <person name="Yao X."/>
        </authorList>
    </citation>
    <scope>NUCLEOTIDE SEQUENCE [LARGE SCALE GENOMIC DNA]</scope>
    <source>
        <strain evidence="2">cv. DH-PKW</strain>
        <tissue evidence="1">Leaves</tissue>
    </source>
</reference>
<organism evidence="1 2">
    <name type="scientific">Musa balbisiana</name>
    <name type="common">Banana</name>
    <dbReference type="NCBI Taxonomy" id="52838"/>
    <lineage>
        <taxon>Eukaryota</taxon>
        <taxon>Viridiplantae</taxon>
        <taxon>Streptophyta</taxon>
        <taxon>Embryophyta</taxon>
        <taxon>Tracheophyta</taxon>
        <taxon>Spermatophyta</taxon>
        <taxon>Magnoliopsida</taxon>
        <taxon>Liliopsida</taxon>
        <taxon>Zingiberales</taxon>
        <taxon>Musaceae</taxon>
        <taxon>Musa</taxon>
    </lineage>
</organism>
<accession>A0A4S8K6B3</accession>
<dbReference type="Proteomes" id="UP000317650">
    <property type="component" value="Chromosome 8"/>
</dbReference>
<keyword evidence="2" id="KW-1185">Reference proteome</keyword>
<evidence type="ECO:0000313" key="1">
    <source>
        <dbReference type="EMBL" id="THU70441.1"/>
    </source>
</evidence>
<evidence type="ECO:0000313" key="2">
    <source>
        <dbReference type="Proteomes" id="UP000317650"/>
    </source>
</evidence>
<proteinExistence type="predicted"/>
<dbReference type="EMBL" id="PYDT01000002">
    <property type="protein sequence ID" value="THU70441.1"/>
    <property type="molecule type" value="Genomic_DNA"/>
</dbReference>
<gene>
    <name evidence="1" type="ORF">C4D60_Mb08t25030</name>
</gene>
<protein>
    <submittedName>
        <fullName evidence="1">Uncharacterized protein</fullName>
    </submittedName>
</protein>
<dbReference type="AlphaFoldDB" id="A0A4S8K6B3"/>
<comment type="caution">
    <text evidence="1">The sequence shown here is derived from an EMBL/GenBank/DDBJ whole genome shotgun (WGS) entry which is preliminary data.</text>
</comment>